<dbReference type="SUPFAM" id="SSF89392">
    <property type="entry name" value="Prokaryotic lipoproteins and lipoprotein localization factors"/>
    <property type="match status" value="1"/>
</dbReference>
<keyword evidence="4" id="KW-1185">Reference proteome</keyword>
<comment type="caution">
    <text evidence="3">The sequence shown here is derived from an EMBL/GenBank/DDBJ whole genome shotgun (WGS) entry which is preliminary data.</text>
</comment>
<dbReference type="Pfam" id="PF09865">
    <property type="entry name" value="DUF2092"/>
    <property type="match status" value="1"/>
</dbReference>
<sequence length="243" mass="27913">MIRKLLLFVFFIPFTVFSQNVKVDSVAVLVLDRMSDVIGELGSCSFNLTTSVDQKGLYGVEKKFSNYEVYFKGPSKMLVQARSDDFHKGYWYNGEHMVYYSYKENNYSVIDAPDSTLVMIDRIHEDYEIEFPASDFFYPAITDDILENFPTVAFLGSKNINGKNCFHILADNDKMTFQLWISDDALTLPLKFAITYKDREGSPQYLASFSDWKLNPDLPDVLFEFIPPPGSHQITILSKMNSN</sequence>
<dbReference type="Gene3D" id="2.50.20.10">
    <property type="entry name" value="Lipoprotein localisation LolA/LolB/LppX"/>
    <property type="match status" value="1"/>
</dbReference>
<evidence type="ECO:0000256" key="1">
    <source>
        <dbReference type="ARBA" id="ARBA00022729"/>
    </source>
</evidence>
<evidence type="ECO:0000256" key="2">
    <source>
        <dbReference type="SAM" id="SignalP"/>
    </source>
</evidence>
<name>A0A444WA88_9FLAO</name>
<accession>A0A444WA88</accession>
<reference evidence="3 4" key="1">
    <citation type="submission" date="2014-12" db="EMBL/GenBank/DDBJ databases">
        <title>Genome sequence of Flavobacterium beibuense RSKm HC5.</title>
        <authorList>
            <person name="Kim J.F."/>
            <person name="Song J.Y."/>
            <person name="Kwak M.-J."/>
            <person name="Lee S.-W."/>
        </authorList>
    </citation>
    <scope>NUCLEOTIDE SEQUENCE [LARGE SCALE GENOMIC DNA]</scope>
    <source>
        <strain evidence="3 4">RSKm HC5</strain>
    </source>
</reference>
<dbReference type="InterPro" id="IPR019207">
    <property type="entry name" value="DUF2092"/>
</dbReference>
<feature type="signal peptide" evidence="2">
    <location>
        <begin position="1"/>
        <end position="18"/>
    </location>
</feature>
<keyword evidence="1 2" id="KW-0732">Signal</keyword>
<feature type="chain" id="PRO_5019062094" evidence="2">
    <location>
        <begin position="19"/>
        <end position="243"/>
    </location>
</feature>
<organism evidence="3 4">
    <name type="scientific">Flavobacterium beibuense</name>
    <dbReference type="NCBI Taxonomy" id="657326"/>
    <lineage>
        <taxon>Bacteria</taxon>
        <taxon>Pseudomonadati</taxon>
        <taxon>Bacteroidota</taxon>
        <taxon>Flavobacteriia</taxon>
        <taxon>Flavobacteriales</taxon>
        <taxon>Flavobacteriaceae</taxon>
        <taxon>Flavobacterium</taxon>
    </lineage>
</organism>
<dbReference type="Proteomes" id="UP000289775">
    <property type="component" value="Unassembled WGS sequence"/>
</dbReference>
<dbReference type="EMBL" id="JUIW01000006">
    <property type="protein sequence ID" value="RYJ42764.1"/>
    <property type="molecule type" value="Genomic_DNA"/>
</dbReference>
<dbReference type="RefSeq" id="WP_207209769.1">
    <property type="nucleotide sequence ID" value="NZ_JUIW01000006.1"/>
</dbReference>
<protein>
    <submittedName>
        <fullName evidence="3">Putative periplasmic protein</fullName>
    </submittedName>
</protein>
<gene>
    <name evidence="3" type="ORF">NU09_1863</name>
</gene>
<dbReference type="InterPro" id="IPR029046">
    <property type="entry name" value="LolA/LolB/LppX"/>
</dbReference>
<evidence type="ECO:0000313" key="4">
    <source>
        <dbReference type="Proteomes" id="UP000289775"/>
    </source>
</evidence>
<dbReference type="AlphaFoldDB" id="A0A444WA88"/>
<proteinExistence type="predicted"/>
<evidence type="ECO:0000313" key="3">
    <source>
        <dbReference type="EMBL" id="RYJ42764.1"/>
    </source>
</evidence>